<dbReference type="InterPro" id="IPR055087">
    <property type="entry name" value="GldL-like_N"/>
</dbReference>
<dbReference type="OrthoDB" id="1466660at2"/>
<sequence length="205" mass="21993">MGFFKSPTFKYIKNFIIGVGAAVVMLGALYKIQSWEMPTIGGVTIDLLTLGLGVEAGLFLLIGILGPDPDYYWDKLYPGLSSYDGDVQPLTPGAVTTTTPQVAALNGEVVEEQLGGMLVELQTMSKSMSSLKALQDADFSGTSAQIKQMGNFYAKLNEAMADLAATSDETKVYKKNLQELNGNLTTLNNVYGNMISAMRAPTAKV</sequence>
<evidence type="ECO:0000313" key="3">
    <source>
        <dbReference type="EMBL" id="PHK97986.1"/>
    </source>
</evidence>
<keyword evidence="1" id="KW-0472">Membrane</keyword>
<keyword evidence="4" id="KW-1185">Reference proteome</keyword>
<gene>
    <name evidence="3" type="ORF">CGL56_12390</name>
</gene>
<evidence type="ECO:0000256" key="1">
    <source>
        <dbReference type="SAM" id="Phobius"/>
    </source>
</evidence>
<evidence type="ECO:0000259" key="2">
    <source>
        <dbReference type="Pfam" id="PF22827"/>
    </source>
</evidence>
<comment type="caution">
    <text evidence="3">The sequence shown here is derived from an EMBL/GenBank/DDBJ whole genome shotgun (WGS) entry which is preliminary data.</text>
</comment>
<dbReference type="RefSeq" id="WP_099106885.1">
    <property type="nucleotide sequence ID" value="NZ_JAATJF010000002.1"/>
</dbReference>
<feature type="domain" description="Gliding motility protein GldL-like N-terminal" evidence="2">
    <location>
        <begin position="16"/>
        <end position="82"/>
    </location>
</feature>
<proteinExistence type="predicted"/>
<evidence type="ECO:0000313" key="4">
    <source>
        <dbReference type="Proteomes" id="UP000226437"/>
    </source>
</evidence>
<dbReference type="Pfam" id="PF22827">
    <property type="entry name" value="GldL_N"/>
    <property type="match status" value="1"/>
</dbReference>
<name>A0A2G0CDC8_9BACT</name>
<dbReference type="EMBL" id="PDLO01000005">
    <property type="protein sequence ID" value="PHK97986.1"/>
    <property type="molecule type" value="Genomic_DNA"/>
</dbReference>
<reference evidence="3 4" key="1">
    <citation type="submission" date="2017-10" db="EMBL/GenBank/DDBJ databases">
        <title>The draft genome sequence of Lewinella marina KCTC 32374.</title>
        <authorList>
            <person name="Wang K."/>
        </authorList>
    </citation>
    <scope>NUCLEOTIDE SEQUENCE [LARGE SCALE GENOMIC DNA]</scope>
    <source>
        <strain evidence="3 4">MKG-38</strain>
    </source>
</reference>
<dbReference type="Proteomes" id="UP000226437">
    <property type="component" value="Unassembled WGS sequence"/>
</dbReference>
<feature type="transmembrane region" description="Helical" evidence="1">
    <location>
        <begin position="12"/>
        <end position="30"/>
    </location>
</feature>
<keyword evidence="1" id="KW-1133">Transmembrane helix</keyword>
<feature type="transmembrane region" description="Helical" evidence="1">
    <location>
        <begin position="42"/>
        <end position="65"/>
    </location>
</feature>
<keyword evidence="1" id="KW-0812">Transmembrane</keyword>
<accession>A0A2G0CDC8</accession>
<dbReference type="AlphaFoldDB" id="A0A2G0CDC8"/>
<protein>
    <submittedName>
        <fullName evidence="3">Gliding motility protein GldL</fullName>
    </submittedName>
</protein>
<organism evidence="3 4">
    <name type="scientific">Neolewinella marina</name>
    <dbReference type="NCBI Taxonomy" id="438751"/>
    <lineage>
        <taxon>Bacteria</taxon>
        <taxon>Pseudomonadati</taxon>
        <taxon>Bacteroidota</taxon>
        <taxon>Saprospiria</taxon>
        <taxon>Saprospirales</taxon>
        <taxon>Lewinellaceae</taxon>
        <taxon>Neolewinella</taxon>
    </lineage>
</organism>